<dbReference type="Proteomes" id="UP000001611">
    <property type="component" value="Chromosome 1"/>
</dbReference>
<dbReference type="AlphaFoldDB" id="G2WSP0"/>
<reference evidence="2 3" key="1">
    <citation type="submission" date="2008-03" db="EMBL/GenBank/DDBJ databases">
        <title>The Genome Sequence of Verticillium dahliae VdLs.17.</title>
        <authorList>
            <consortium name="The Broad Institute Genome Sequencing Platform"/>
            <person name="Ma L.-J.J."/>
            <person name="Klosterman S.J."/>
            <person name="Subbarao K."/>
            <person name="Dobinson K."/>
            <person name="Veronese P."/>
            <person name="Kang S."/>
            <person name="Gold S.E."/>
            <person name="Young S."/>
            <person name="Jaffe D."/>
            <person name="Gnerre S."/>
            <person name="Berlin A."/>
            <person name="Heiman D."/>
            <person name="Hepburn T."/>
            <person name="Sykes S."/>
            <person name="Alvarado L."/>
            <person name="Kodira C.D."/>
            <person name="Lander E."/>
            <person name="Galagan J."/>
            <person name="Nusbaum C."/>
            <person name="Birren B."/>
        </authorList>
    </citation>
    <scope>NUCLEOTIDE SEQUENCE [LARGE SCALE GENOMIC DNA]</scope>
    <source>
        <strain evidence="3">VdLs.17 / ATCC MYA-4575 / FGSC 10137</strain>
    </source>
</reference>
<organism evidence="2 3">
    <name type="scientific">Verticillium dahliae (strain VdLs.17 / ATCC MYA-4575 / FGSC 10137)</name>
    <name type="common">Verticillium wilt</name>
    <dbReference type="NCBI Taxonomy" id="498257"/>
    <lineage>
        <taxon>Eukaryota</taxon>
        <taxon>Fungi</taxon>
        <taxon>Dikarya</taxon>
        <taxon>Ascomycota</taxon>
        <taxon>Pezizomycotina</taxon>
        <taxon>Sordariomycetes</taxon>
        <taxon>Hypocreomycetidae</taxon>
        <taxon>Glomerellales</taxon>
        <taxon>Plectosphaerellaceae</taxon>
        <taxon>Verticillium</taxon>
    </lineage>
</organism>
<sequence>MRIRLPFAGTFFALLLAAAYMGLTPLHLETYINDKALHLALLPNGRVFDLLDIAANVAGSLARPRPVHVDDGEDLEMGVGGLQEDGVVDAAGARSLEDEVDNWDENAVDEWDEDLGREDVAVGRGKEAAAAGDLGDIGDSKKRSD</sequence>
<evidence type="ECO:0000313" key="2">
    <source>
        <dbReference type="EMBL" id="EGY17139.1"/>
    </source>
</evidence>
<feature type="compositionally biased region" description="Basic and acidic residues" evidence="1">
    <location>
        <begin position="117"/>
        <end position="127"/>
    </location>
</feature>
<dbReference type="eggNOG" id="ENOG502S56A">
    <property type="taxonomic scope" value="Eukaryota"/>
</dbReference>
<dbReference type="RefSeq" id="XP_009648002.1">
    <property type="nucleotide sequence ID" value="XM_009649707.1"/>
</dbReference>
<evidence type="ECO:0000313" key="3">
    <source>
        <dbReference type="Proteomes" id="UP000001611"/>
    </source>
</evidence>
<dbReference type="InParanoid" id="G2WSP0"/>
<feature type="region of interest" description="Disordered" evidence="1">
    <location>
        <begin position="102"/>
        <end position="145"/>
    </location>
</feature>
<evidence type="ECO:0000256" key="1">
    <source>
        <dbReference type="SAM" id="MobiDB-lite"/>
    </source>
</evidence>
<name>G2WSP0_VERDV</name>
<dbReference type="GeneID" id="20702284"/>
<dbReference type="EMBL" id="DS572696">
    <property type="protein sequence ID" value="EGY17139.1"/>
    <property type="molecule type" value="Genomic_DNA"/>
</dbReference>
<dbReference type="OMA" id="NWDENAS"/>
<feature type="compositionally biased region" description="Acidic residues" evidence="1">
    <location>
        <begin position="102"/>
        <end position="116"/>
    </location>
</feature>
<dbReference type="HOGENOM" id="CLU_096870_0_0_1"/>
<dbReference type="KEGG" id="vda:VDAG_00821"/>
<protein>
    <submittedName>
        <fullName evidence="2">Uncharacterized protein</fullName>
    </submittedName>
</protein>
<dbReference type="OrthoDB" id="63581at2759"/>
<proteinExistence type="predicted"/>
<accession>G2WSP0</accession>
<keyword evidence="3" id="KW-1185">Reference proteome</keyword>
<gene>
    <name evidence="2" type="ORF">VDAG_00821</name>
</gene>